<dbReference type="Pfam" id="PF00857">
    <property type="entry name" value="Isochorismatase"/>
    <property type="match status" value="1"/>
</dbReference>
<sequence>MNRRGLVGWVVDVQNDFMRPDGRLYVRHLDDPEDPGAAVVAERIALAVRWLEGHADLVVFTGDWHALGDAEIDPESPNPALGTYPPHCMGRSEDRVEREGAALLPAVAPANPLVLDVGAGPREGVRTAREAIDSGRAVFIRKTRFDVFEGNAGTDAFVEAVAERLDDPEFVVLGVARDVCVTQAVDGLIDRGRTVTALRDATWGLGLESEGDTLARWRRGARVITLEDRVSEGRADR</sequence>
<evidence type="ECO:0000313" key="2">
    <source>
        <dbReference type="EMBL" id="MEK9501273.1"/>
    </source>
</evidence>
<dbReference type="EMBL" id="JBBHLI010000004">
    <property type="protein sequence ID" value="MEK9501273.1"/>
    <property type="molecule type" value="Genomic_DNA"/>
</dbReference>
<dbReference type="Gene3D" id="3.40.50.850">
    <property type="entry name" value="Isochorismatase-like"/>
    <property type="match status" value="1"/>
</dbReference>
<reference evidence="2 3" key="1">
    <citation type="submission" date="2024-02" db="EMBL/GenBank/DDBJ databases">
        <title>A novel Gemmatimonadota bacterium.</title>
        <authorList>
            <person name="Du Z.-J."/>
            <person name="Ye Y.-Q."/>
        </authorList>
    </citation>
    <scope>NUCLEOTIDE SEQUENCE [LARGE SCALE GENOMIC DNA]</scope>
    <source>
        <strain evidence="2 3">DH-20</strain>
    </source>
</reference>
<feature type="domain" description="Isochorismatase-like" evidence="1">
    <location>
        <begin position="137"/>
        <end position="228"/>
    </location>
</feature>
<name>A0ABU9E952_9BACT</name>
<evidence type="ECO:0000313" key="3">
    <source>
        <dbReference type="Proteomes" id="UP001484239"/>
    </source>
</evidence>
<proteinExistence type="predicted"/>
<protein>
    <submittedName>
        <fullName evidence="2">Isochorismatase family protein</fullName>
    </submittedName>
</protein>
<dbReference type="SUPFAM" id="SSF52499">
    <property type="entry name" value="Isochorismatase-like hydrolases"/>
    <property type="match status" value="1"/>
</dbReference>
<dbReference type="Proteomes" id="UP001484239">
    <property type="component" value="Unassembled WGS sequence"/>
</dbReference>
<dbReference type="InterPro" id="IPR000868">
    <property type="entry name" value="Isochorismatase-like_dom"/>
</dbReference>
<accession>A0ABU9E952</accession>
<dbReference type="InterPro" id="IPR036380">
    <property type="entry name" value="Isochorismatase-like_sf"/>
</dbReference>
<gene>
    <name evidence="2" type="ORF">WI372_09810</name>
</gene>
<organism evidence="2 3">
    <name type="scientific">Gaopeijia maritima</name>
    <dbReference type="NCBI Taxonomy" id="3119007"/>
    <lineage>
        <taxon>Bacteria</taxon>
        <taxon>Pseudomonadati</taxon>
        <taxon>Gemmatimonadota</taxon>
        <taxon>Longimicrobiia</taxon>
        <taxon>Gaopeijiales</taxon>
        <taxon>Gaopeijiaceae</taxon>
        <taxon>Gaopeijia</taxon>
    </lineage>
</organism>
<keyword evidence="3" id="KW-1185">Reference proteome</keyword>
<comment type="caution">
    <text evidence="2">The sequence shown here is derived from an EMBL/GenBank/DDBJ whole genome shotgun (WGS) entry which is preliminary data.</text>
</comment>
<evidence type="ECO:0000259" key="1">
    <source>
        <dbReference type="Pfam" id="PF00857"/>
    </source>
</evidence>
<dbReference type="RefSeq" id="WP_405277477.1">
    <property type="nucleotide sequence ID" value="NZ_JBBHLI010000004.1"/>
</dbReference>